<dbReference type="Proteomes" id="UP001521209">
    <property type="component" value="Unassembled WGS sequence"/>
</dbReference>
<keyword evidence="1" id="KW-0547">Nucleotide-binding</keyword>
<name>A0ABS9DRP3_9PROT</name>
<keyword evidence="9" id="KW-1185">Reference proteome</keyword>
<dbReference type="PROSITE" id="PS50045">
    <property type="entry name" value="SIGMA54_INTERACT_4"/>
    <property type="match status" value="1"/>
</dbReference>
<dbReference type="Gene3D" id="1.10.8.60">
    <property type="match status" value="1"/>
</dbReference>
<dbReference type="EMBL" id="JAKGBZ010000002">
    <property type="protein sequence ID" value="MCF3945352.1"/>
    <property type="molecule type" value="Genomic_DNA"/>
</dbReference>
<keyword evidence="3" id="KW-0902">Two-component regulatory system</keyword>
<keyword evidence="2" id="KW-0067">ATP-binding</keyword>
<sequence length="393" mass="42292">MISQKSLKIIGGGRFSHNVSEPSRNHVEPGGRNDADGNGILHDRSRSVADAAKLATALAAPREDRFVVGTSPAMRKLFVTIRKFACADAPVLIVGETGTGKELVANAIHQKSTRASGPFKAVNCAAIPPTLIASELFGYEKGAFTGAVGRKTGIVEAAKGGTLFLDEIGHLPSDLQGYMLRFLQEKTIQRVGGISQIPVDVRIIAASNVNFDDVIAVGAFRADLFYRLNVLTVHLPPLRERPEDIELLARFFLGRFAAEAGKTLTGFAPQAIERLCSHCWPGNVRELMACIQRAVVITDADRIAVDDLDLSDHPSAMPKQVIAPRVPKRRQNAGTQREALIDAIDRCGGNLTQVAAALGITRVSIYRMVRKFGLVDRVAASRQEGHAPPEAGP</sequence>
<comment type="caution">
    <text evidence="8">The sequence shown here is derived from an EMBL/GenBank/DDBJ whole genome shotgun (WGS) entry which is preliminary data.</text>
</comment>
<reference evidence="8 9" key="1">
    <citation type="submission" date="2022-01" db="EMBL/GenBank/DDBJ databases">
        <authorList>
            <person name="Won M."/>
            <person name="Kim S.-J."/>
            <person name="Kwon S.-W."/>
        </authorList>
    </citation>
    <scope>NUCLEOTIDE SEQUENCE [LARGE SCALE GENOMIC DNA]</scope>
    <source>
        <strain evidence="8 9">KCTC 23505</strain>
    </source>
</reference>
<evidence type="ECO:0000256" key="3">
    <source>
        <dbReference type="ARBA" id="ARBA00023012"/>
    </source>
</evidence>
<dbReference type="InterPro" id="IPR027417">
    <property type="entry name" value="P-loop_NTPase"/>
</dbReference>
<protein>
    <submittedName>
        <fullName evidence="8">Sigma-54 dependent transcriptional regulator</fullName>
    </submittedName>
</protein>
<evidence type="ECO:0000313" key="8">
    <source>
        <dbReference type="EMBL" id="MCF3945352.1"/>
    </source>
</evidence>
<dbReference type="RefSeq" id="WP_235702594.1">
    <property type="nucleotide sequence ID" value="NZ_JAKGBZ010000002.1"/>
</dbReference>
<dbReference type="PROSITE" id="PS00688">
    <property type="entry name" value="SIGMA54_INTERACT_3"/>
    <property type="match status" value="1"/>
</dbReference>
<organism evidence="8 9">
    <name type="scientific">Acidiphilium iwatense</name>
    <dbReference type="NCBI Taxonomy" id="768198"/>
    <lineage>
        <taxon>Bacteria</taxon>
        <taxon>Pseudomonadati</taxon>
        <taxon>Pseudomonadota</taxon>
        <taxon>Alphaproteobacteria</taxon>
        <taxon>Acetobacterales</taxon>
        <taxon>Acidocellaceae</taxon>
        <taxon>Acidiphilium</taxon>
    </lineage>
</organism>
<evidence type="ECO:0000256" key="4">
    <source>
        <dbReference type="ARBA" id="ARBA00023015"/>
    </source>
</evidence>
<dbReference type="Gene3D" id="3.40.50.300">
    <property type="entry name" value="P-loop containing nucleotide triphosphate hydrolases"/>
    <property type="match status" value="1"/>
</dbReference>
<dbReference type="Pfam" id="PF02954">
    <property type="entry name" value="HTH_8"/>
    <property type="match status" value="1"/>
</dbReference>
<evidence type="ECO:0000313" key="9">
    <source>
        <dbReference type="Proteomes" id="UP001521209"/>
    </source>
</evidence>
<dbReference type="Gene3D" id="1.10.10.60">
    <property type="entry name" value="Homeodomain-like"/>
    <property type="match status" value="1"/>
</dbReference>
<gene>
    <name evidence="8" type="ORF">L2A60_01465</name>
</gene>
<dbReference type="PROSITE" id="PS00675">
    <property type="entry name" value="SIGMA54_INTERACT_1"/>
    <property type="match status" value="1"/>
</dbReference>
<dbReference type="InterPro" id="IPR058031">
    <property type="entry name" value="AAA_lid_NorR"/>
</dbReference>
<evidence type="ECO:0000256" key="5">
    <source>
        <dbReference type="ARBA" id="ARBA00023163"/>
    </source>
</evidence>
<dbReference type="SUPFAM" id="SSF52540">
    <property type="entry name" value="P-loop containing nucleoside triphosphate hydrolases"/>
    <property type="match status" value="1"/>
</dbReference>
<dbReference type="InterPro" id="IPR002078">
    <property type="entry name" value="Sigma_54_int"/>
</dbReference>
<keyword evidence="4" id="KW-0805">Transcription regulation</keyword>
<dbReference type="InterPro" id="IPR025944">
    <property type="entry name" value="Sigma_54_int_dom_CS"/>
</dbReference>
<dbReference type="PANTHER" id="PTHR32071:SF113">
    <property type="entry name" value="ALGINATE BIOSYNTHESIS TRANSCRIPTIONAL REGULATORY PROTEIN ALGB"/>
    <property type="match status" value="1"/>
</dbReference>
<feature type="domain" description="Sigma-54 factor interaction" evidence="7">
    <location>
        <begin position="67"/>
        <end position="296"/>
    </location>
</feature>
<dbReference type="InterPro" id="IPR009057">
    <property type="entry name" value="Homeodomain-like_sf"/>
</dbReference>
<proteinExistence type="predicted"/>
<dbReference type="PANTHER" id="PTHR32071">
    <property type="entry name" value="TRANSCRIPTIONAL REGULATORY PROTEIN"/>
    <property type="match status" value="1"/>
</dbReference>
<evidence type="ECO:0000256" key="6">
    <source>
        <dbReference type="SAM" id="MobiDB-lite"/>
    </source>
</evidence>
<dbReference type="PRINTS" id="PR01590">
    <property type="entry name" value="HTHFIS"/>
</dbReference>
<dbReference type="Pfam" id="PF00158">
    <property type="entry name" value="Sigma54_activat"/>
    <property type="match status" value="1"/>
</dbReference>
<dbReference type="SMART" id="SM00382">
    <property type="entry name" value="AAA"/>
    <property type="match status" value="1"/>
</dbReference>
<dbReference type="InterPro" id="IPR002197">
    <property type="entry name" value="HTH_Fis"/>
</dbReference>
<dbReference type="Pfam" id="PF25601">
    <property type="entry name" value="AAA_lid_14"/>
    <property type="match status" value="1"/>
</dbReference>
<feature type="region of interest" description="Disordered" evidence="6">
    <location>
        <begin position="13"/>
        <end position="37"/>
    </location>
</feature>
<dbReference type="CDD" id="cd00009">
    <property type="entry name" value="AAA"/>
    <property type="match status" value="1"/>
</dbReference>
<accession>A0ABS9DRP3</accession>
<dbReference type="InterPro" id="IPR003593">
    <property type="entry name" value="AAA+_ATPase"/>
</dbReference>
<evidence type="ECO:0000256" key="2">
    <source>
        <dbReference type="ARBA" id="ARBA00022840"/>
    </source>
</evidence>
<dbReference type="SUPFAM" id="SSF46689">
    <property type="entry name" value="Homeodomain-like"/>
    <property type="match status" value="1"/>
</dbReference>
<dbReference type="InterPro" id="IPR025662">
    <property type="entry name" value="Sigma_54_int_dom_ATP-bd_1"/>
</dbReference>
<feature type="compositionally biased region" description="Basic and acidic residues" evidence="6">
    <location>
        <begin position="23"/>
        <end position="37"/>
    </location>
</feature>
<evidence type="ECO:0000256" key="1">
    <source>
        <dbReference type="ARBA" id="ARBA00022741"/>
    </source>
</evidence>
<keyword evidence="5" id="KW-0804">Transcription</keyword>
<evidence type="ECO:0000259" key="7">
    <source>
        <dbReference type="PROSITE" id="PS50045"/>
    </source>
</evidence>